<organism evidence="2 3">
    <name type="scientific">Hibiscus sabdariffa</name>
    <name type="common">roselle</name>
    <dbReference type="NCBI Taxonomy" id="183260"/>
    <lineage>
        <taxon>Eukaryota</taxon>
        <taxon>Viridiplantae</taxon>
        <taxon>Streptophyta</taxon>
        <taxon>Embryophyta</taxon>
        <taxon>Tracheophyta</taxon>
        <taxon>Spermatophyta</taxon>
        <taxon>Magnoliopsida</taxon>
        <taxon>eudicotyledons</taxon>
        <taxon>Gunneridae</taxon>
        <taxon>Pentapetalae</taxon>
        <taxon>rosids</taxon>
        <taxon>malvids</taxon>
        <taxon>Malvales</taxon>
        <taxon>Malvaceae</taxon>
        <taxon>Malvoideae</taxon>
        <taxon>Hibiscus</taxon>
    </lineage>
</organism>
<feature type="region of interest" description="Disordered" evidence="1">
    <location>
        <begin position="1"/>
        <end position="30"/>
    </location>
</feature>
<accession>A0ABR2F215</accession>
<protein>
    <submittedName>
        <fullName evidence="2">Uncharacterized protein</fullName>
    </submittedName>
</protein>
<name>A0ABR2F215_9ROSI</name>
<dbReference type="EMBL" id="JBBPBM010000009">
    <property type="protein sequence ID" value="KAK8568995.1"/>
    <property type="molecule type" value="Genomic_DNA"/>
</dbReference>
<feature type="compositionally biased region" description="Low complexity" evidence="1">
    <location>
        <begin position="10"/>
        <end position="22"/>
    </location>
</feature>
<dbReference type="Proteomes" id="UP001472677">
    <property type="component" value="Unassembled WGS sequence"/>
</dbReference>
<keyword evidence="3" id="KW-1185">Reference proteome</keyword>
<sequence length="94" mass="10656">MERIVIKHQSSTSFRELSSSESSSEEGLDEACIGDKEGSCRKTDCCMQSLFGVMQIQSRIWSRLGWEISSKEDIVKVRVFEGNLFIFARESKAV</sequence>
<proteinExistence type="predicted"/>
<evidence type="ECO:0000313" key="3">
    <source>
        <dbReference type="Proteomes" id="UP001472677"/>
    </source>
</evidence>
<reference evidence="2 3" key="1">
    <citation type="journal article" date="2024" name="G3 (Bethesda)">
        <title>Genome assembly of Hibiscus sabdariffa L. provides insights into metabolisms of medicinal natural products.</title>
        <authorList>
            <person name="Kim T."/>
        </authorList>
    </citation>
    <scope>NUCLEOTIDE SEQUENCE [LARGE SCALE GENOMIC DNA]</scope>
    <source>
        <strain evidence="2">TK-2024</strain>
        <tissue evidence="2">Old leaves</tissue>
    </source>
</reference>
<comment type="caution">
    <text evidence="2">The sequence shown here is derived from an EMBL/GenBank/DDBJ whole genome shotgun (WGS) entry which is preliminary data.</text>
</comment>
<evidence type="ECO:0000313" key="2">
    <source>
        <dbReference type="EMBL" id="KAK8568995.1"/>
    </source>
</evidence>
<gene>
    <name evidence="2" type="ORF">V6N12_007528</name>
</gene>
<evidence type="ECO:0000256" key="1">
    <source>
        <dbReference type="SAM" id="MobiDB-lite"/>
    </source>
</evidence>